<dbReference type="InterPro" id="IPR001304">
    <property type="entry name" value="C-type_lectin-like"/>
</dbReference>
<organism evidence="6 7">
    <name type="scientific">Channa argus</name>
    <name type="common">Northern snakehead</name>
    <name type="synonym">Ophicephalus argus</name>
    <dbReference type="NCBI Taxonomy" id="215402"/>
    <lineage>
        <taxon>Eukaryota</taxon>
        <taxon>Metazoa</taxon>
        <taxon>Chordata</taxon>
        <taxon>Craniata</taxon>
        <taxon>Vertebrata</taxon>
        <taxon>Euteleostomi</taxon>
        <taxon>Actinopterygii</taxon>
        <taxon>Neopterygii</taxon>
        <taxon>Teleostei</taxon>
        <taxon>Neoteleostei</taxon>
        <taxon>Acanthomorphata</taxon>
        <taxon>Anabantaria</taxon>
        <taxon>Anabantiformes</taxon>
        <taxon>Channoidei</taxon>
        <taxon>Channidae</taxon>
        <taxon>Channa</taxon>
    </lineage>
</organism>
<keyword evidence="2" id="KW-0106">Calcium</keyword>
<keyword evidence="3" id="KW-0176">Collagen</keyword>
<evidence type="ECO:0000313" key="7">
    <source>
        <dbReference type="Proteomes" id="UP000503349"/>
    </source>
</evidence>
<dbReference type="Pfam" id="PF00059">
    <property type="entry name" value="Lectin_C"/>
    <property type="match status" value="1"/>
</dbReference>
<reference evidence="6 7" key="1">
    <citation type="submission" date="2019-02" db="EMBL/GenBank/DDBJ databases">
        <title>Opniocepnalus argus genome.</title>
        <authorList>
            <person name="Zhou C."/>
            <person name="Xiao S."/>
        </authorList>
    </citation>
    <scope>NUCLEOTIDE SEQUENCE [LARGE SCALE GENOMIC DNA]</scope>
    <source>
        <strain evidence="6">OARG1902GOOAL</strain>
        <tissue evidence="6">Muscle</tissue>
    </source>
</reference>
<sequence length="218" mass="24181">MMRFLLFYTLCLMAPCGYSQLPGLPGLKGEKGECGIIGTPGFKGIKGERGLPGHPGPPGLPGSVTMCEREPFASISQDLETLKGTIAKLNHALSYDFVKRIGEKYFVSDKERGTFSRAYEFCSQRGLELALPQNNDENRALTEMFDEAVKMAWINVNNEKAVSNFKADMKNQPLTFTNWAEGQPDKSIQDFGCTMLSENGAWRVTEECSLIAYIICQL</sequence>
<dbReference type="Gene3D" id="3.10.100.10">
    <property type="entry name" value="Mannose-Binding Protein A, subunit A"/>
    <property type="match status" value="1"/>
</dbReference>
<dbReference type="GO" id="GO:0005615">
    <property type="term" value="C:extracellular space"/>
    <property type="evidence" value="ECO:0007669"/>
    <property type="project" value="TreeGrafter"/>
</dbReference>
<dbReference type="Proteomes" id="UP000503349">
    <property type="component" value="Chromosome 4"/>
</dbReference>
<dbReference type="SUPFAM" id="SSF56436">
    <property type="entry name" value="C-type lectin-like"/>
    <property type="match status" value="1"/>
</dbReference>
<dbReference type="GO" id="GO:0005771">
    <property type="term" value="C:multivesicular body"/>
    <property type="evidence" value="ECO:0007669"/>
    <property type="project" value="TreeGrafter"/>
</dbReference>
<evidence type="ECO:0000256" key="4">
    <source>
        <dbReference type="SAM" id="SignalP"/>
    </source>
</evidence>
<evidence type="ECO:0000256" key="3">
    <source>
        <dbReference type="ARBA" id="ARBA00023119"/>
    </source>
</evidence>
<dbReference type="SMART" id="SM00034">
    <property type="entry name" value="CLECT"/>
    <property type="match status" value="1"/>
</dbReference>
<accession>A0A6G1PE21</accession>
<evidence type="ECO:0000259" key="5">
    <source>
        <dbReference type="PROSITE" id="PS50041"/>
    </source>
</evidence>
<feature type="signal peptide" evidence="4">
    <location>
        <begin position="1"/>
        <end position="19"/>
    </location>
</feature>
<dbReference type="Gene3D" id="1.20.5.320">
    <property type="entry name" value="6-Phosphogluconate Dehydrogenase, domain 3"/>
    <property type="match status" value="1"/>
</dbReference>
<gene>
    <name evidence="6" type="ORF">EXN66_Car004222</name>
</gene>
<dbReference type="InterPro" id="IPR016186">
    <property type="entry name" value="C-type_lectin-like/link_sf"/>
</dbReference>
<evidence type="ECO:0000256" key="2">
    <source>
        <dbReference type="ARBA" id="ARBA00022837"/>
    </source>
</evidence>
<dbReference type="InterPro" id="IPR051077">
    <property type="entry name" value="Ca-dependent_lectin"/>
</dbReference>
<dbReference type="InterPro" id="IPR016187">
    <property type="entry name" value="CTDL_fold"/>
</dbReference>
<dbReference type="PANTHER" id="PTHR24024:SF15">
    <property type="entry name" value="PULMONARY SURFACTANT-ASSOCIATED PROTEIN D"/>
    <property type="match status" value="1"/>
</dbReference>
<evidence type="ECO:0000313" key="6">
    <source>
        <dbReference type="EMBL" id="KAF3688550.1"/>
    </source>
</evidence>
<dbReference type="GO" id="GO:0030246">
    <property type="term" value="F:carbohydrate binding"/>
    <property type="evidence" value="ECO:0007669"/>
    <property type="project" value="UniProtKB-KW"/>
</dbReference>
<dbReference type="EMBL" id="CM015715">
    <property type="protein sequence ID" value="KAF3688550.1"/>
    <property type="molecule type" value="Genomic_DNA"/>
</dbReference>
<dbReference type="Pfam" id="PF01391">
    <property type="entry name" value="Collagen"/>
    <property type="match status" value="1"/>
</dbReference>
<keyword evidence="4" id="KW-0732">Signal</keyword>
<proteinExistence type="predicted"/>
<keyword evidence="7" id="KW-1185">Reference proteome</keyword>
<name>A0A6G1PE21_CHAAH</name>
<dbReference type="GO" id="GO:0005581">
    <property type="term" value="C:collagen trimer"/>
    <property type="evidence" value="ECO:0007669"/>
    <property type="project" value="UniProtKB-KW"/>
</dbReference>
<feature type="chain" id="PRO_5026327461" evidence="4">
    <location>
        <begin position="20"/>
        <end position="218"/>
    </location>
</feature>
<dbReference type="PANTHER" id="PTHR24024">
    <property type="entry name" value="PULMONARY SURFACTANT-ASSOCIATED PROTEIN A"/>
    <property type="match status" value="1"/>
</dbReference>
<reference evidence="7" key="2">
    <citation type="submission" date="2019-02" db="EMBL/GenBank/DDBJ databases">
        <title>Opniocepnalus argus Var Kimnra genome.</title>
        <authorList>
            <person name="Zhou C."/>
            <person name="Xiao S."/>
        </authorList>
    </citation>
    <scope>NUCLEOTIDE SEQUENCE [LARGE SCALE GENOMIC DNA]</scope>
</reference>
<keyword evidence="1" id="KW-0430">Lectin</keyword>
<evidence type="ECO:0000256" key="1">
    <source>
        <dbReference type="ARBA" id="ARBA00022734"/>
    </source>
</evidence>
<dbReference type="FunFam" id="3.10.100.10:FF:000125">
    <property type="entry name" value="Mannan-binding lectin H3"/>
    <property type="match status" value="1"/>
</dbReference>
<dbReference type="PROSITE" id="PS50041">
    <property type="entry name" value="C_TYPE_LECTIN_2"/>
    <property type="match status" value="1"/>
</dbReference>
<dbReference type="InterPro" id="IPR008160">
    <property type="entry name" value="Collagen"/>
</dbReference>
<protein>
    <submittedName>
        <fullName evidence="6">Mannose-binding protein</fullName>
    </submittedName>
</protein>
<feature type="domain" description="C-type lectin" evidence="5">
    <location>
        <begin position="105"/>
        <end position="217"/>
    </location>
</feature>
<dbReference type="AlphaFoldDB" id="A0A6G1PE21"/>